<dbReference type="InterPro" id="IPR003020">
    <property type="entry name" value="HCO3_transpt_euk"/>
</dbReference>
<evidence type="ECO:0000313" key="7">
    <source>
        <dbReference type="WBParaSite" id="maker-unitig_35533-snap-gene-0.3-mRNA-1"/>
    </source>
</evidence>
<dbReference type="GO" id="GO:0016323">
    <property type="term" value="C:basolateral plasma membrane"/>
    <property type="evidence" value="ECO:0007669"/>
    <property type="project" value="TreeGrafter"/>
</dbReference>
<keyword evidence="3" id="KW-1133">Transmembrane helix</keyword>
<dbReference type="InterPro" id="IPR011531">
    <property type="entry name" value="HCO3_transpt-like_TM_dom"/>
</dbReference>
<keyword evidence="6" id="KW-1185">Reference proteome</keyword>
<feature type="domain" description="Bicarbonate transporter-like transmembrane" evidence="5">
    <location>
        <begin position="27"/>
        <end position="93"/>
    </location>
</feature>
<dbReference type="WBParaSite" id="maker-unitig_35533-snap-gene-0.3-mRNA-1">
    <property type="protein sequence ID" value="maker-unitig_35533-snap-gene-0.3-mRNA-1"/>
    <property type="gene ID" value="maker-unitig_35533-snap-gene-0.3"/>
</dbReference>
<reference evidence="7" key="1">
    <citation type="submission" date="2016-11" db="UniProtKB">
        <authorList>
            <consortium name="WormBaseParasite"/>
        </authorList>
    </citation>
    <scope>IDENTIFICATION</scope>
</reference>
<dbReference type="Proteomes" id="UP000095280">
    <property type="component" value="Unplaced"/>
</dbReference>
<evidence type="ECO:0000256" key="1">
    <source>
        <dbReference type="ARBA" id="ARBA00004141"/>
    </source>
</evidence>
<accession>A0A1I8FI25</accession>
<comment type="subcellular location">
    <subcellularLocation>
        <location evidence="1">Membrane</location>
        <topology evidence="1">Multi-pass membrane protein</topology>
    </subcellularLocation>
</comment>
<feature type="domain" description="Bicarbonate transporter-like transmembrane" evidence="5">
    <location>
        <begin position="98"/>
        <end position="151"/>
    </location>
</feature>
<name>A0A1I8FI25_9PLAT</name>
<proteinExistence type="predicted"/>
<evidence type="ECO:0000313" key="6">
    <source>
        <dbReference type="Proteomes" id="UP000095280"/>
    </source>
</evidence>
<dbReference type="GO" id="GO:0050801">
    <property type="term" value="P:monoatomic ion homeostasis"/>
    <property type="evidence" value="ECO:0007669"/>
    <property type="project" value="TreeGrafter"/>
</dbReference>
<evidence type="ECO:0000256" key="4">
    <source>
        <dbReference type="ARBA" id="ARBA00023136"/>
    </source>
</evidence>
<dbReference type="AlphaFoldDB" id="A0A1I8FI25"/>
<dbReference type="PANTHER" id="PTHR11453:SF127">
    <property type="entry name" value="SOLUTE CARRIER FAMILY 4 MEMBER 11"/>
    <property type="match status" value="1"/>
</dbReference>
<protein>
    <submittedName>
        <fullName evidence="7">HCO3_cotransp domain-containing protein</fullName>
    </submittedName>
</protein>
<evidence type="ECO:0000256" key="3">
    <source>
        <dbReference type="ARBA" id="ARBA00022989"/>
    </source>
</evidence>
<dbReference type="Pfam" id="PF00955">
    <property type="entry name" value="HCO3_cotransp"/>
    <property type="match status" value="2"/>
</dbReference>
<evidence type="ECO:0000259" key="5">
    <source>
        <dbReference type="Pfam" id="PF00955"/>
    </source>
</evidence>
<dbReference type="GO" id="GO:0006820">
    <property type="term" value="P:monoatomic anion transport"/>
    <property type="evidence" value="ECO:0007669"/>
    <property type="project" value="InterPro"/>
</dbReference>
<dbReference type="GO" id="GO:0005452">
    <property type="term" value="F:solute:inorganic anion antiporter activity"/>
    <property type="evidence" value="ECO:0007669"/>
    <property type="project" value="InterPro"/>
</dbReference>
<organism evidence="6 7">
    <name type="scientific">Macrostomum lignano</name>
    <dbReference type="NCBI Taxonomy" id="282301"/>
    <lineage>
        <taxon>Eukaryota</taxon>
        <taxon>Metazoa</taxon>
        <taxon>Spiralia</taxon>
        <taxon>Lophotrochozoa</taxon>
        <taxon>Platyhelminthes</taxon>
        <taxon>Rhabditophora</taxon>
        <taxon>Macrostomorpha</taxon>
        <taxon>Macrostomida</taxon>
        <taxon>Macrostomidae</taxon>
        <taxon>Macrostomum</taxon>
    </lineage>
</organism>
<sequence>GKSSRWLALHPAGVRDCQTPARPVPFWAAFGLAIPLSMLFFMEQNISSAMVNCPANKLRKGFRLSPGPLDRGAVMNGVMSCFGLPWVHGALPQLRRCTVVRVRETRITGVVSNVLIGPLHPVPVLDGLFVCMAITALFDNQLFERILLLFTE</sequence>
<dbReference type="PANTHER" id="PTHR11453">
    <property type="entry name" value="ANION EXCHANGE PROTEIN"/>
    <property type="match status" value="1"/>
</dbReference>
<evidence type="ECO:0000256" key="2">
    <source>
        <dbReference type="ARBA" id="ARBA00022692"/>
    </source>
</evidence>
<keyword evidence="2" id="KW-0812">Transmembrane</keyword>
<keyword evidence="4" id="KW-0472">Membrane</keyword>